<dbReference type="STRING" id="3885.V7ASV9"/>
<dbReference type="eggNOG" id="ENOG502RSM6">
    <property type="taxonomic scope" value="Eukaryota"/>
</dbReference>
<gene>
    <name evidence="9" type="ORF">PHAVU_009G043200g</name>
</gene>
<evidence type="ECO:0000256" key="5">
    <source>
        <dbReference type="ARBA" id="ARBA00023242"/>
    </source>
</evidence>
<dbReference type="PANTHER" id="PTHR32096">
    <property type="entry name" value="WRKY TRANSCRIPTION FACTOR 30-RELATED-RELATED"/>
    <property type="match status" value="1"/>
</dbReference>
<dbReference type="Pfam" id="PF03106">
    <property type="entry name" value="WRKY"/>
    <property type="match status" value="1"/>
</dbReference>
<evidence type="ECO:0000256" key="2">
    <source>
        <dbReference type="ARBA" id="ARBA00023015"/>
    </source>
</evidence>
<comment type="subcellular location">
    <subcellularLocation>
        <location evidence="1">Nucleus</location>
    </subcellularLocation>
</comment>
<keyword evidence="3" id="KW-0238">DNA-binding</keyword>
<name>V7ASV9_PHAVU</name>
<dbReference type="EMBL" id="CM002296">
    <property type="protein sequence ID" value="ESW08410.1"/>
    <property type="molecule type" value="Genomic_DNA"/>
</dbReference>
<keyword evidence="4" id="KW-0804">Transcription</keyword>
<dbReference type="GO" id="GO:0000976">
    <property type="term" value="F:transcription cis-regulatory region binding"/>
    <property type="evidence" value="ECO:0007669"/>
    <property type="project" value="TreeGrafter"/>
</dbReference>
<feature type="compositionally biased region" description="Basic and acidic residues" evidence="7">
    <location>
        <begin position="173"/>
        <end position="184"/>
    </location>
</feature>
<dbReference type="SUPFAM" id="SSF118290">
    <property type="entry name" value="WRKY DNA-binding domain"/>
    <property type="match status" value="1"/>
</dbReference>
<sequence>MFFLYSCFDFSLTTDTTPQHLHRSLVRTLHFQTHINIIITTFLYFQISPHENCKLLEAMEEVINSIHRASELIQRLEQDLPNMVNQPGTLSLSIDEITEAITAAKEKLLLISRHNQTSESPPMLLHETTPQQPQMDATLMQEWLRSSHALTMDQLFQMQQRAARSSLQIGEMGGREVEDSERSMGSEGDQGQGIHAPSRPRRRSREANQEKKKILVPAPQFGNTEMPPEDGFTWRKYGQKEILGSKYPRSYYRCTHQKLYECQAKKMVQRLDHNANIFEVTYRGKHTCHMSSTAPSSSSLPLEQLLVDMTQSSNTISSQLSPSVNLSLLPGSGAAATTSGRGGASTSRFGADYAVVDMADAMFNSGSSSGNNSMEFLFSPAEDKSDAN</sequence>
<reference evidence="10" key="1">
    <citation type="journal article" date="2014" name="Nat. Genet.">
        <title>A reference genome for common bean and genome-wide analysis of dual domestications.</title>
        <authorList>
            <person name="Schmutz J."/>
            <person name="McClean P.E."/>
            <person name="Mamidi S."/>
            <person name="Wu G.A."/>
            <person name="Cannon S.B."/>
            <person name="Grimwood J."/>
            <person name="Jenkins J."/>
            <person name="Shu S."/>
            <person name="Song Q."/>
            <person name="Chavarro C."/>
            <person name="Torres-Torres M."/>
            <person name="Geffroy V."/>
            <person name="Moghaddam S.M."/>
            <person name="Gao D."/>
            <person name="Abernathy B."/>
            <person name="Barry K."/>
            <person name="Blair M."/>
            <person name="Brick M.A."/>
            <person name="Chovatia M."/>
            <person name="Gepts P."/>
            <person name="Goodstein D.M."/>
            <person name="Gonzales M."/>
            <person name="Hellsten U."/>
            <person name="Hyten D.L."/>
            <person name="Jia G."/>
            <person name="Kelly J.D."/>
            <person name="Kudrna D."/>
            <person name="Lee R."/>
            <person name="Richard M.M."/>
            <person name="Miklas P.N."/>
            <person name="Osorno J.M."/>
            <person name="Rodrigues J."/>
            <person name="Thareau V."/>
            <person name="Urrea C.A."/>
            <person name="Wang M."/>
            <person name="Yu Y."/>
            <person name="Zhang M."/>
            <person name="Wing R.A."/>
            <person name="Cregan P.B."/>
            <person name="Rokhsar D.S."/>
            <person name="Jackson S.A."/>
        </authorList>
    </citation>
    <scope>NUCLEOTIDE SEQUENCE [LARGE SCALE GENOMIC DNA]</scope>
    <source>
        <strain evidence="10">cv. G19833</strain>
    </source>
</reference>
<feature type="region of interest" description="Disordered" evidence="7">
    <location>
        <begin position="167"/>
        <end position="212"/>
    </location>
</feature>
<evidence type="ECO:0000313" key="10">
    <source>
        <dbReference type="Proteomes" id="UP000000226"/>
    </source>
</evidence>
<dbReference type="OMA" id="MQNEPGL"/>
<dbReference type="Gramene" id="ESW08410">
    <property type="protein sequence ID" value="ESW08410"/>
    <property type="gene ID" value="PHAVU_009G043200g"/>
</dbReference>
<protein>
    <recommendedName>
        <fullName evidence="8">WRKY domain-containing protein</fullName>
    </recommendedName>
</protein>
<dbReference type="Proteomes" id="UP000000226">
    <property type="component" value="Chromosome 9"/>
</dbReference>
<dbReference type="Gene3D" id="2.20.25.80">
    <property type="entry name" value="WRKY domain"/>
    <property type="match status" value="1"/>
</dbReference>
<dbReference type="SMART" id="SM00774">
    <property type="entry name" value="WRKY"/>
    <property type="match status" value="1"/>
</dbReference>
<evidence type="ECO:0000256" key="4">
    <source>
        <dbReference type="ARBA" id="ARBA00023163"/>
    </source>
</evidence>
<dbReference type="GO" id="GO:0003700">
    <property type="term" value="F:DNA-binding transcription factor activity"/>
    <property type="evidence" value="ECO:0007669"/>
    <property type="project" value="InterPro"/>
</dbReference>
<evidence type="ECO:0000256" key="7">
    <source>
        <dbReference type="SAM" id="MobiDB-lite"/>
    </source>
</evidence>
<organism evidence="9 10">
    <name type="scientific">Phaseolus vulgaris</name>
    <name type="common">Kidney bean</name>
    <name type="synonym">French bean</name>
    <dbReference type="NCBI Taxonomy" id="3885"/>
    <lineage>
        <taxon>Eukaryota</taxon>
        <taxon>Viridiplantae</taxon>
        <taxon>Streptophyta</taxon>
        <taxon>Embryophyta</taxon>
        <taxon>Tracheophyta</taxon>
        <taxon>Spermatophyta</taxon>
        <taxon>Magnoliopsida</taxon>
        <taxon>eudicotyledons</taxon>
        <taxon>Gunneridae</taxon>
        <taxon>Pentapetalae</taxon>
        <taxon>rosids</taxon>
        <taxon>fabids</taxon>
        <taxon>Fabales</taxon>
        <taxon>Fabaceae</taxon>
        <taxon>Papilionoideae</taxon>
        <taxon>50 kb inversion clade</taxon>
        <taxon>NPAAA clade</taxon>
        <taxon>indigoferoid/millettioid clade</taxon>
        <taxon>Phaseoleae</taxon>
        <taxon>Phaseolus</taxon>
    </lineage>
</organism>
<evidence type="ECO:0000256" key="6">
    <source>
        <dbReference type="SAM" id="Coils"/>
    </source>
</evidence>
<dbReference type="InterPro" id="IPR044810">
    <property type="entry name" value="WRKY_plant"/>
</dbReference>
<keyword evidence="6" id="KW-0175">Coiled coil</keyword>
<evidence type="ECO:0000256" key="3">
    <source>
        <dbReference type="ARBA" id="ARBA00023125"/>
    </source>
</evidence>
<keyword evidence="5" id="KW-0539">Nucleus</keyword>
<evidence type="ECO:0000313" key="9">
    <source>
        <dbReference type="EMBL" id="ESW08410.1"/>
    </source>
</evidence>
<evidence type="ECO:0000259" key="8">
    <source>
        <dbReference type="PROSITE" id="PS50811"/>
    </source>
</evidence>
<dbReference type="OrthoDB" id="684963at2759"/>
<feature type="coiled-coil region" evidence="6">
    <location>
        <begin position="59"/>
        <end position="86"/>
    </location>
</feature>
<evidence type="ECO:0000256" key="1">
    <source>
        <dbReference type="ARBA" id="ARBA00004123"/>
    </source>
</evidence>
<dbReference type="AlphaFoldDB" id="V7ASV9"/>
<accession>V7ASV9</accession>
<proteinExistence type="predicted"/>
<keyword evidence="10" id="KW-1185">Reference proteome</keyword>
<feature type="domain" description="WRKY" evidence="8">
    <location>
        <begin position="229"/>
        <end position="291"/>
    </location>
</feature>
<dbReference type="PROSITE" id="PS50811">
    <property type="entry name" value="WRKY"/>
    <property type="match status" value="1"/>
</dbReference>
<dbReference type="InterPro" id="IPR003657">
    <property type="entry name" value="WRKY_dom"/>
</dbReference>
<dbReference type="PANTHER" id="PTHR32096:SF146">
    <property type="entry name" value="WRKY TRANSCRIPTION FACTOR 19-RELATED"/>
    <property type="match status" value="1"/>
</dbReference>
<dbReference type="InterPro" id="IPR036576">
    <property type="entry name" value="WRKY_dom_sf"/>
</dbReference>
<keyword evidence="2" id="KW-0805">Transcription regulation</keyword>
<dbReference type="GO" id="GO:0005634">
    <property type="term" value="C:nucleus"/>
    <property type="evidence" value="ECO:0007669"/>
    <property type="project" value="UniProtKB-SubCell"/>
</dbReference>